<evidence type="ECO:0000313" key="4">
    <source>
        <dbReference type="EMBL" id="SFG34898.1"/>
    </source>
</evidence>
<keyword evidence="2" id="KW-0472">Membrane</keyword>
<evidence type="ECO:0000256" key="1">
    <source>
        <dbReference type="SAM" id="MobiDB-lite"/>
    </source>
</evidence>
<evidence type="ECO:0000313" key="5">
    <source>
        <dbReference type="Proteomes" id="UP000198876"/>
    </source>
</evidence>
<dbReference type="Gene3D" id="1.10.10.10">
    <property type="entry name" value="Winged helix-like DNA-binding domain superfamily/Winged helix DNA-binding domain"/>
    <property type="match status" value="1"/>
</dbReference>
<name>A0A1I2R354_9EURY</name>
<keyword evidence="2" id="KW-0812">Transmembrane</keyword>
<evidence type="ECO:0000256" key="2">
    <source>
        <dbReference type="SAM" id="Phobius"/>
    </source>
</evidence>
<gene>
    <name evidence="4" type="ORF">SAMN04488063_1764</name>
</gene>
<dbReference type="InterPro" id="IPR055768">
    <property type="entry name" value="DUF7344"/>
</dbReference>
<accession>A0A1I2R354</accession>
<evidence type="ECO:0000259" key="3">
    <source>
        <dbReference type="Pfam" id="PF24035"/>
    </source>
</evidence>
<dbReference type="AlphaFoldDB" id="A0A1I2R354"/>
<keyword evidence="5" id="KW-1185">Reference proteome</keyword>
<dbReference type="RefSeq" id="WP_092891325.1">
    <property type="nucleotide sequence ID" value="NZ_FOOQ01000002.1"/>
</dbReference>
<dbReference type="InterPro" id="IPR036388">
    <property type="entry name" value="WH-like_DNA-bd_sf"/>
</dbReference>
<dbReference type="EMBL" id="FOOQ01000002">
    <property type="protein sequence ID" value="SFG34898.1"/>
    <property type="molecule type" value="Genomic_DNA"/>
</dbReference>
<proteinExistence type="predicted"/>
<sequence length="209" mass="23247">MLDTERLFADADRRQRLTKDDIFSVLSNRRRRLVLHHLHRGSGTVSVRELSKQVAAWENGVEMEDLTYKQRKRVYTSLHQTHLPKLDDEGVVVYDRDGGSVNLTDRAAELEPYLQVQSEPVASWPLYYLALSGLSVLVVTFAWTGLFPFPLLSDIAYAALVTGLFAASAVVHAYQTRSATVDADAEPPDSARPSRTRADETAADTGGDE</sequence>
<feature type="domain" description="DUF7344" evidence="3">
    <location>
        <begin position="23"/>
        <end position="101"/>
    </location>
</feature>
<dbReference type="Pfam" id="PF24035">
    <property type="entry name" value="DUF7344"/>
    <property type="match status" value="1"/>
</dbReference>
<feature type="transmembrane region" description="Helical" evidence="2">
    <location>
        <begin position="126"/>
        <end position="149"/>
    </location>
</feature>
<dbReference type="Proteomes" id="UP000198876">
    <property type="component" value="Unassembled WGS sequence"/>
</dbReference>
<keyword evidence="2" id="KW-1133">Transmembrane helix</keyword>
<feature type="transmembrane region" description="Helical" evidence="2">
    <location>
        <begin position="155"/>
        <end position="174"/>
    </location>
</feature>
<dbReference type="OrthoDB" id="331021at2157"/>
<protein>
    <recommendedName>
        <fullName evidence="3">DUF7344 domain-containing protein</fullName>
    </recommendedName>
</protein>
<feature type="region of interest" description="Disordered" evidence="1">
    <location>
        <begin position="178"/>
        <end position="209"/>
    </location>
</feature>
<organism evidence="4 5">
    <name type="scientific">Halopelagius inordinatus</name>
    <dbReference type="NCBI Taxonomy" id="553467"/>
    <lineage>
        <taxon>Archaea</taxon>
        <taxon>Methanobacteriati</taxon>
        <taxon>Methanobacteriota</taxon>
        <taxon>Stenosarchaea group</taxon>
        <taxon>Halobacteria</taxon>
        <taxon>Halobacteriales</taxon>
        <taxon>Haloferacaceae</taxon>
    </lineage>
</organism>
<reference evidence="5" key="1">
    <citation type="submission" date="2016-10" db="EMBL/GenBank/DDBJ databases">
        <authorList>
            <person name="Varghese N."/>
            <person name="Submissions S."/>
        </authorList>
    </citation>
    <scope>NUCLEOTIDE SEQUENCE [LARGE SCALE GENOMIC DNA]</scope>
    <source>
        <strain evidence="5">CGMCC 1.7739</strain>
    </source>
</reference>